<evidence type="ECO:0000313" key="8">
    <source>
        <dbReference type="Proteomes" id="UP000030750"/>
    </source>
</evidence>
<dbReference type="SUPFAM" id="SSF50978">
    <property type="entry name" value="WD40 repeat-like"/>
    <property type="match status" value="1"/>
</dbReference>
<name>U6LSN4_9EIME</name>
<feature type="compositionally biased region" description="Low complexity" evidence="6">
    <location>
        <begin position="112"/>
        <end position="131"/>
    </location>
</feature>
<evidence type="ECO:0000256" key="4">
    <source>
        <dbReference type="ARBA" id="ARBA00023242"/>
    </source>
</evidence>
<dbReference type="InterPro" id="IPR001680">
    <property type="entry name" value="WD40_rpt"/>
</dbReference>
<evidence type="ECO:0000256" key="5">
    <source>
        <dbReference type="PROSITE-ProRule" id="PRU00221"/>
    </source>
</evidence>
<evidence type="ECO:0000313" key="7">
    <source>
        <dbReference type="EMBL" id="CDJ51599.1"/>
    </source>
</evidence>
<evidence type="ECO:0000256" key="1">
    <source>
        <dbReference type="ARBA" id="ARBA00004123"/>
    </source>
</evidence>
<dbReference type="InterPro" id="IPR039241">
    <property type="entry name" value="Rrp9-like"/>
</dbReference>
<reference evidence="7" key="1">
    <citation type="submission" date="2013-10" db="EMBL/GenBank/DDBJ databases">
        <title>Genomic analysis of the causative agents of coccidiosis in chickens.</title>
        <authorList>
            <person name="Reid A.J."/>
            <person name="Blake D."/>
            <person name="Billington K."/>
            <person name="Browne H."/>
            <person name="Dunn M."/>
            <person name="Hung S."/>
            <person name="Kawahara F."/>
            <person name="Miranda-Saavedra D."/>
            <person name="Mourier T."/>
            <person name="Nagra H."/>
            <person name="Otto T.D."/>
            <person name="Rawlings N."/>
            <person name="Sanchez A."/>
            <person name="Sanders M."/>
            <person name="Subramaniam C."/>
            <person name="Tay Y."/>
            <person name="Dear P."/>
            <person name="Doerig C."/>
            <person name="Gruber A."/>
            <person name="Parkinson J."/>
            <person name="Shirley M."/>
            <person name="Wan K.L."/>
            <person name="Berriman M."/>
            <person name="Tomley F."/>
            <person name="Pain A."/>
        </authorList>
    </citation>
    <scope>NUCLEOTIDE SEQUENCE [LARGE SCALE GENOMIC DNA]</scope>
    <source>
        <strain evidence="7">Houghton</strain>
    </source>
</reference>
<dbReference type="PROSITE" id="PS50082">
    <property type="entry name" value="WD_REPEATS_2"/>
    <property type="match status" value="1"/>
</dbReference>
<dbReference type="SMART" id="SM00320">
    <property type="entry name" value="WD40"/>
    <property type="match status" value="5"/>
</dbReference>
<dbReference type="Pfam" id="PF00400">
    <property type="entry name" value="WD40"/>
    <property type="match status" value="4"/>
</dbReference>
<organism evidence="7 8">
    <name type="scientific">Eimeria brunetti</name>
    <dbReference type="NCBI Taxonomy" id="51314"/>
    <lineage>
        <taxon>Eukaryota</taxon>
        <taxon>Sar</taxon>
        <taxon>Alveolata</taxon>
        <taxon>Apicomplexa</taxon>
        <taxon>Conoidasida</taxon>
        <taxon>Coccidia</taxon>
        <taxon>Eucoccidiorida</taxon>
        <taxon>Eimeriorina</taxon>
        <taxon>Eimeriidae</taxon>
        <taxon>Eimeria</taxon>
    </lineage>
</organism>
<dbReference type="InterPro" id="IPR036322">
    <property type="entry name" value="WD40_repeat_dom_sf"/>
</dbReference>
<feature type="region of interest" description="Disordered" evidence="6">
    <location>
        <begin position="1"/>
        <end position="146"/>
    </location>
</feature>
<dbReference type="AlphaFoldDB" id="U6LSN4"/>
<evidence type="ECO:0000256" key="2">
    <source>
        <dbReference type="ARBA" id="ARBA00022574"/>
    </source>
</evidence>
<keyword evidence="8" id="KW-1185">Reference proteome</keyword>
<evidence type="ECO:0000256" key="3">
    <source>
        <dbReference type="ARBA" id="ARBA00022737"/>
    </source>
</evidence>
<proteinExistence type="predicted"/>
<dbReference type="InterPro" id="IPR015943">
    <property type="entry name" value="WD40/YVTN_repeat-like_dom_sf"/>
</dbReference>
<sequence length="577" mass="60503">MADSRGKGASRFSRLRSSGLTGRRGLAKSSRGGEEKAFNAASANKRRRIEDENVDSDSASGAETPPETDSESDGADGTTDEARLRIAQDYLRQVSATAKGRRPKKDSADLVSSASEATGAAAAADPAFESSGDSDGDKYDEESDNDDLFEYDGEAKEALAAELKKKAGRVKLSSRQVSSVAASLRLKDAGFFRGHKLPVTCVALPGEGSCDPSSSGGGARGCAYTGGKDCCVIRWDLEAGKKEIFKGQRNCFMAGADNGNSKQANCRGHFRAVLSVCVTEDERLFFSGGADQTIKAWDPRASNEKCVFELRGHRGAVTGLCLNGGKLGDADAESELLSCSADKSIRSWSVSCRSFSNCFYGHASEVNCIDILQANKPITGGNDGSLRNWKLVQDTHTAFPPLGSCVDSISLLSPTLFACGTQGGLLAVFNSSYKRPLSCVRVSQHTAAAAASKAEDTSGDAYTLQALQRAPAPLRATAAASAVSALCAFPFTDALLVGTEEGTVQLWEATQTAKKGGGSLRAMPGAGIGAGGAVNGISLSRDHSFAVAAVSTESRLGRWFKYEGGKNGIRIVQIQKE</sequence>
<feature type="compositionally biased region" description="Acidic residues" evidence="6">
    <location>
        <begin position="132"/>
        <end position="146"/>
    </location>
</feature>
<keyword evidence="2 5" id="KW-0853">WD repeat</keyword>
<dbReference type="OrthoDB" id="1068471at2759"/>
<keyword evidence="3" id="KW-0677">Repeat</keyword>
<gene>
    <name evidence="7" type="ORF">EBH_0001220</name>
</gene>
<dbReference type="GO" id="GO:0034511">
    <property type="term" value="F:U3 snoRNA binding"/>
    <property type="evidence" value="ECO:0007669"/>
    <property type="project" value="InterPro"/>
</dbReference>
<dbReference type="EMBL" id="HG712953">
    <property type="protein sequence ID" value="CDJ51599.1"/>
    <property type="molecule type" value="Genomic_DNA"/>
</dbReference>
<keyword evidence="7" id="KW-0687">Ribonucleoprotein</keyword>
<dbReference type="Proteomes" id="UP000030750">
    <property type="component" value="Unassembled WGS sequence"/>
</dbReference>
<evidence type="ECO:0000256" key="6">
    <source>
        <dbReference type="SAM" id="MobiDB-lite"/>
    </source>
</evidence>
<dbReference type="GO" id="GO:0032040">
    <property type="term" value="C:small-subunit processome"/>
    <property type="evidence" value="ECO:0007669"/>
    <property type="project" value="TreeGrafter"/>
</dbReference>
<protein>
    <submittedName>
        <fullName evidence="7">U3 small nucleolar ribonucleoprotein complex-associated protein, putative</fullName>
    </submittedName>
</protein>
<feature type="compositionally biased region" description="Low complexity" evidence="6">
    <location>
        <begin position="9"/>
        <end position="24"/>
    </location>
</feature>
<dbReference type="PANTHER" id="PTHR19865:SF0">
    <property type="entry name" value="U3 SMALL NUCLEOLAR RNA-INTERACTING PROTEIN 2"/>
    <property type="match status" value="1"/>
</dbReference>
<dbReference type="PANTHER" id="PTHR19865">
    <property type="entry name" value="U3 SMALL NUCLEOLAR RNA INTERACTING PROTEIN 2"/>
    <property type="match status" value="1"/>
</dbReference>
<keyword evidence="4" id="KW-0539">Nucleus</keyword>
<comment type="subcellular location">
    <subcellularLocation>
        <location evidence="1">Nucleus</location>
    </subcellularLocation>
</comment>
<reference evidence="7" key="2">
    <citation type="submission" date="2013-10" db="EMBL/GenBank/DDBJ databases">
        <authorList>
            <person name="Aslett M."/>
        </authorList>
    </citation>
    <scope>NUCLEOTIDE SEQUENCE [LARGE SCALE GENOMIC DNA]</scope>
    <source>
        <strain evidence="7">Houghton</strain>
    </source>
</reference>
<dbReference type="PROSITE" id="PS50294">
    <property type="entry name" value="WD_REPEATS_REGION"/>
    <property type="match status" value="1"/>
</dbReference>
<dbReference type="VEuPathDB" id="ToxoDB:EBH_0001220"/>
<dbReference type="Gene3D" id="2.130.10.10">
    <property type="entry name" value="YVTN repeat-like/Quinoprotein amine dehydrogenase"/>
    <property type="match status" value="1"/>
</dbReference>
<feature type="repeat" description="WD" evidence="5">
    <location>
        <begin position="266"/>
        <end position="298"/>
    </location>
</feature>
<accession>U6LSN4</accession>